<dbReference type="KEGG" id="axl:AXY_01690"/>
<protein>
    <recommendedName>
        <fullName evidence="3">PASTA domain-containing protein</fullName>
    </recommendedName>
</protein>
<gene>
    <name evidence="4" type="ordered locus">AXY_01690</name>
</gene>
<reference evidence="4 5" key="1">
    <citation type="submission" date="2011-01" db="EMBL/GenBank/DDBJ databases">
        <title>Whole genome sequence of Amphibacillus xylinus NBRC 15112.</title>
        <authorList>
            <person name="Nakazawa H."/>
            <person name="Katano Y."/>
            <person name="Nakamura S."/>
            <person name="Sasagawa M."/>
            <person name="Fukada J."/>
            <person name="Arai T."/>
            <person name="Sasakura N."/>
            <person name="Mochizuki D."/>
            <person name="Hosoyama A."/>
            <person name="Harada K."/>
            <person name="Horikawa H."/>
            <person name="Kato Y."/>
            <person name="Harada T."/>
            <person name="Sasaki K."/>
            <person name="Sekiguchi M."/>
            <person name="Hodoyama M."/>
            <person name="Nishiko R."/>
            <person name="Narita H."/>
            <person name="Hanamaki A."/>
            <person name="Hata C."/>
            <person name="Konno Y."/>
            <person name="Niimura Y."/>
            <person name="Yamazaki S."/>
            <person name="Fujita N."/>
        </authorList>
    </citation>
    <scope>NUCLEOTIDE SEQUENCE [LARGE SCALE GENOMIC DNA]</scope>
    <source>
        <strain evidence="5">ATCC 51415 / DSM 6626 / JCM 7361 / LMG 17667 / NBRC 15112 / Ep01</strain>
    </source>
</reference>
<dbReference type="PATRIC" id="fig|698758.3.peg.169"/>
<evidence type="ECO:0000256" key="2">
    <source>
        <dbReference type="SAM" id="Phobius"/>
    </source>
</evidence>
<feature type="compositionally biased region" description="Polar residues" evidence="1">
    <location>
        <begin position="34"/>
        <end position="48"/>
    </location>
</feature>
<dbReference type="RefSeq" id="WP_015008907.1">
    <property type="nucleotide sequence ID" value="NC_018704.1"/>
</dbReference>
<dbReference type="SMART" id="SM00740">
    <property type="entry name" value="PASTA"/>
    <property type="match status" value="3"/>
</dbReference>
<feature type="domain" description="PASTA" evidence="3">
    <location>
        <begin position="265"/>
        <end position="330"/>
    </location>
</feature>
<feature type="domain" description="PASTA" evidence="3">
    <location>
        <begin position="118"/>
        <end position="183"/>
    </location>
</feature>
<feature type="region of interest" description="Disordered" evidence="1">
    <location>
        <begin position="16"/>
        <end position="80"/>
    </location>
</feature>
<evidence type="ECO:0000313" key="4">
    <source>
        <dbReference type="EMBL" id="BAM46301.1"/>
    </source>
</evidence>
<dbReference type="STRING" id="698758.AXY_01690"/>
<keyword evidence="5" id="KW-1185">Reference proteome</keyword>
<dbReference type="Pfam" id="PF03793">
    <property type="entry name" value="PASTA"/>
    <property type="match status" value="3"/>
</dbReference>
<keyword evidence="2" id="KW-1133">Transmembrane helix</keyword>
<organism evidence="4 5">
    <name type="scientific">Amphibacillus xylanus (strain ATCC 51415 / DSM 6626 / JCM 7361 / LMG 17667 / NBRC 15112 / Ep01)</name>
    <dbReference type="NCBI Taxonomy" id="698758"/>
    <lineage>
        <taxon>Bacteria</taxon>
        <taxon>Bacillati</taxon>
        <taxon>Bacillota</taxon>
        <taxon>Bacilli</taxon>
        <taxon>Bacillales</taxon>
        <taxon>Bacillaceae</taxon>
        <taxon>Amphibacillus</taxon>
    </lineage>
</organism>
<dbReference type="EMBL" id="AP012050">
    <property type="protein sequence ID" value="BAM46301.1"/>
    <property type="molecule type" value="Genomic_DNA"/>
</dbReference>
<feature type="domain" description="PASTA" evidence="3">
    <location>
        <begin position="331"/>
        <end position="396"/>
    </location>
</feature>
<keyword evidence="2" id="KW-0812">Transmembrane</keyword>
<dbReference type="PROSITE" id="PS51178">
    <property type="entry name" value="PASTA"/>
    <property type="match status" value="3"/>
</dbReference>
<evidence type="ECO:0000259" key="3">
    <source>
        <dbReference type="PROSITE" id="PS51178"/>
    </source>
</evidence>
<dbReference type="InterPro" id="IPR005543">
    <property type="entry name" value="PASTA_dom"/>
</dbReference>
<dbReference type="Proteomes" id="UP000006294">
    <property type="component" value="Chromosome"/>
</dbReference>
<sequence length="503" mass="57112">MSDFLSKFNKDQYSDLVNKQGNNDIKGEQEQEAENQVNDESLNNQVEQSFVPDIEEGVSNQDAELKSEPPKMRSSSRYNADEELEIDPDYRRKKRIKIIIAIAGSLLACILVYFIYHSLVHVKVEDFVGQPISEARAWAKENDIEIELEQEYNLEYDPNRIISQSVPAGDKIKKGNTLLIVSSLGPDPDDVIPLPDFSVMSQVEAEQWIDEHKAENLQIVVEYHDEIEAGEFIKLVIRDSSIDPSEYRRKDRAAIYYSRGQEVFEKDITVPNFVGSLREEVEKWAETNEIEITYEESDSDSFEAGFIISQSEAADEKIARRDKMTVVVSTGKAVIVPSFWGLTPDEAMTKYPDLEVTVKSVYHGKVPYGTLISQSIEADTKLTEKDNKQITVTYSLGRPYLQDLRGRLEGELPSIFYEEYQSKGANIKYTVKYVDSPEIKGTIVKMSKFNEFVPMDYTVEISVSNNASGPTIPQDPIEEEEDLLPDNDPTDVGNDEDTEDIDK</sequence>
<evidence type="ECO:0000313" key="5">
    <source>
        <dbReference type="Proteomes" id="UP000006294"/>
    </source>
</evidence>
<dbReference type="eggNOG" id="COG2815">
    <property type="taxonomic scope" value="Bacteria"/>
</dbReference>
<dbReference type="OrthoDB" id="1641593at2"/>
<name>K0J1C4_AMPXN</name>
<feature type="transmembrane region" description="Helical" evidence="2">
    <location>
        <begin position="98"/>
        <end position="116"/>
    </location>
</feature>
<feature type="compositionally biased region" description="Acidic residues" evidence="1">
    <location>
        <begin position="476"/>
        <end position="503"/>
    </location>
</feature>
<dbReference type="Gene3D" id="3.30.10.20">
    <property type="match status" value="3"/>
</dbReference>
<dbReference type="AlphaFoldDB" id="K0J1C4"/>
<evidence type="ECO:0000256" key="1">
    <source>
        <dbReference type="SAM" id="MobiDB-lite"/>
    </source>
</evidence>
<keyword evidence="2" id="KW-0472">Membrane</keyword>
<feature type="region of interest" description="Disordered" evidence="1">
    <location>
        <begin position="464"/>
        <end position="503"/>
    </location>
</feature>
<accession>K0J1C4</accession>
<proteinExistence type="predicted"/>
<dbReference type="HOGENOM" id="CLU_045950_0_0_9"/>
<dbReference type="CDD" id="cd06577">
    <property type="entry name" value="PASTA_pknB"/>
    <property type="match status" value="3"/>
</dbReference>